<organism evidence="1 2">
    <name type="scientific">Bacteroides ovatus</name>
    <dbReference type="NCBI Taxonomy" id="28116"/>
    <lineage>
        <taxon>Bacteria</taxon>
        <taxon>Pseudomonadati</taxon>
        <taxon>Bacteroidota</taxon>
        <taxon>Bacteroidia</taxon>
        <taxon>Bacteroidales</taxon>
        <taxon>Bacteroidaceae</taxon>
        <taxon>Bacteroides</taxon>
    </lineage>
</organism>
<dbReference type="RefSeq" id="WP_061447994.1">
    <property type="nucleotide sequence ID" value="NZ_JAQCPI010000077.1"/>
</dbReference>
<evidence type="ECO:0000313" key="2">
    <source>
        <dbReference type="Proteomes" id="UP000286031"/>
    </source>
</evidence>
<protein>
    <submittedName>
        <fullName evidence="1">Uncharacterized protein</fullName>
    </submittedName>
</protein>
<gene>
    <name evidence="1" type="ORF">DWV35_25460</name>
</gene>
<dbReference type="AlphaFoldDB" id="A0A139L7N2"/>
<dbReference type="Proteomes" id="UP000286031">
    <property type="component" value="Unassembled WGS sequence"/>
</dbReference>
<name>A0A139L7N2_BACOV</name>
<comment type="caution">
    <text evidence="1">The sequence shown here is derived from an EMBL/GenBank/DDBJ whole genome shotgun (WGS) entry which is preliminary data.</text>
</comment>
<sequence>MVKYIFLFVFALFTNIGIMAQSPQSPKRTVLDFTPKVPQEVINLALERVKQKEVACFNNGTTQKKKYKIINYTTSVAVDMKYNVWIEVVDPCNDIAKKLWIQYKKTKEGQYICTKDTFYTSKY</sequence>
<proteinExistence type="predicted"/>
<reference evidence="1 2" key="1">
    <citation type="submission" date="2018-08" db="EMBL/GenBank/DDBJ databases">
        <title>A genome reference for cultivated species of the human gut microbiota.</title>
        <authorList>
            <person name="Zou Y."/>
            <person name="Xue W."/>
            <person name="Luo G."/>
        </authorList>
    </citation>
    <scope>NUCLEOTIDE SEQUENCE [LARGE SCALE GENOMIC DNA]</scope>
    <source>
        <strain evidence="1 2">AF04-46</strain>
    </source>
</reference>
<evidence type="ECO:0000313" key="1">
    <source>
        <dbReference type="EMBL" id="RGX05406.1"/>
    </source>
</evidence>
<accession>A0A139L7N2</accession>
<dbReference type="EMBL" id="QSBI01000058">
    <property type="protein sequence ID" value="RGX05406.1"/>
    <property type="molecule type" value="Genomic_DNA"/>
</dbReference>